<sequence length="40" mass="4733">PQDLMPLGAPEEMQKQERVRTIEKSLAQYGFNKKLQEMLR</sequence>
<name>A0A0F9CP46_9ZZZZ</name>
<accession>A0A0F9CP46</accession>
<proteinExistence type="predicted"/>
<dbReference type="AlphaFoldDB" id="A0A0F9CP46"/>
<comment type="caution">
    <text evidence="1">The sequence shown here is derived from an EMBL/GenBank/DDBJ whole genome shotgun (WGS) entry which is preliminary data.</text>
</comment>
<gene>
    <name evidence="1" type="ORF">LCGC14_2300480</name>
</gene>
<reference evidence="1" key="1">
    <citation type="journal article" date="2015" name="Nature">
        <title>Complex archaea that bridge the gap between prokaryotes and eukaryotes.</title>
        <authorList>
            <person name="Spang A."/>
            <person name="Saw J.H."/>
            <person name="Jorgensen S.L."/>
            <person name="Zaremba-Niedzwiedzka K."/>
            <person name="Martijn J."/>
            <person name="Lind A.E."/>
            <person name="van Eijk R."/>
            <person name="Schleper C."/>
            <person name="Guy L."/>
            <person name="Ettema T.J."/>
        </authorList>
    </citation>
    <scope>NUCLEOTIDE SEQUENCE</scope>
</reference>
<dbReference type="EMBL" id="LAZR01032421">
    <property type="protein sequence ID" value="KKL50944.1"/>
    <property type="molecule type" value="Genomic_DNA"/>
</dbReference>
<protein>
    <submittedName>
        <fullName evidence="1">Uncharacterized protein</fullName>
    </submittedName>
</protein>
<evidence type="ECO:0000313" key="1">
    <source>
        <dbReference type="EMBL" id="KKL50944.1"/>
    </source>
</evidence>
<feature type="non-terminal residue" evidence="1">
    <location>
        <position position="1"/>
    </location>
</feature>
<organism evidence="1">
    <name type="scientific">marine sediment metagenome</name>
    <dbReference type="NCBI Taxonomy" id="412755"/>
    <lineage>
        <taxon>unclassified sequences</taxon>
        <taxon>metagenomes</taxon>
        <taxon>ecological metagenomes</taxon>
    </lineage>
</organism>